<name>A0A0N1HWN9_LEPSE</name>
<reference evidence="2 3" key="1">
    <citation type="journal article" date="2015" name="PLoS Pathog.">
        <title>Leptomonas seymouri: Adaptations to the Dixenous Life Cycle Analyzed by Genome Sequencing, Transcriptome Profiling and Co-infection with Leishmania donovani.</title>
        <authorList>
            <person name="Kraeva N."/>
            <person name="Butenko A."/>
            <person name="Hlavacova J."/>
            <person name="Kostygov A."/>
            <person name="Myskova J."/>
            <person name="Grybchuk D."/>
            <person name="Lestinova T."/>
            <person name="Votypka J."/>
            <person name="Volf P."/>
            <person name="Opperdoes F."/>
            <person name="Flegontov P."/>
            <person name="Lukes J."/>
            <person name="Yurchenko V."/>
        </authorList>
    </citation>
    <scope>NUCLEOTIDE SEQUENCE [LARGE SCALE GENOMIC DNA]</scope>
    <source>
        <strain evidence="2 3">ATCC 30220</strain>
    </source>
</reference>
<sequence>MKLFLTVIPRTSAAAAQDNSSPGPILLFDDGVWTSSGPSRDAVAQVSATFVAQEMHRQAPPTELMPAAKGGVACFRYGPRPSPPYDAVFFHKSRSVSSVLPRLPSTQDASAAELDETPHSLTTLSRLRSSYQPWQSLPTYAAARAAMPEASTPTFSSATAPVYESFLSLWLLDLIEKMMQQVAVTGYLFYVDGIAVDLGTRKEIHASLRADSGAVRVLRSAADVHAYLAQCEQAVDELTSRRSPRVPYHLMITVRVSPSDADAAPTEELPTVVFLDLASPIGATGGSDAPTEVMSHLREQLRLFDRQLGASMSSSARNLPALLKTNSNADHRWLGFLQSCQLARAEKIGIFSLTQQEGGDAFSVSADEMGCDPFVLSAVLRQRALEEAVNSGVLPPHHSTGRSRLRRMKDTMEVAERDVISSLDSAPSKFFVPTSQRAGSISESSMPLQFLVAVPLYSRNGKGTQGGGEPSPGKPRSGAETPVCAAGLLAFLVTAECMARGALINSESHARDLISVRWALWAPPSSTPVTNVAMRVLKAMNRLKQQRVSSAPQKRPPPLMQVHLSATGHLPTLSSKTPLSRSSFSQLYSPEAALGRLPPFTSTQSSRQTTPSTKTPSSRRSVANSATARHPLRRGLLVEAEGKSRVSSTAVSPKSSRSQTPQKNGKRRYSTLEVALLERARSGSHRSSPCLSPPKGGGVELLYPLVRSFHAELTLQDNIMAEEMMARSKIELREMRRRRVLESFSDKCKSPAASAPCRRPSSSRQCGSGPRPTRVFFTAY</sequence>
<dbReference type="OrthoDB" id="266816at2759"/>
<evidence type="ECO:0000256" key="1">
    <source>
        <dbReference type="SAM" id="MobiDB-lite"/>
    </source>
</evidence>
<dbReference type="Proteomes" id="UP000038009">
    <property type="component" value="Unassembled WGS sequence"/>
</dbReference>
<feature type="region of interest" description="Disordered" evidence="1">
    <location>
        <begin position="461"/>
        <end position="480"/>
    </location>
</feature>
<accession>A0A0N1HWN9</accession>
<feature type="compositionally biased region" description="Low complexity" evidence="1">
    <location>
        <begin position="750"/>
        <end position="771"/>
    </location>
</feature>
<dbReference type="AlphaFoldDB" id="A0A0N1HWN9"/>
<dbReference type="VEuPathDB" id="TriTrypDB:Lsey_0191_0060"/>
<proteinExistence type="predicted"/>
<comment type="caution">
    <text evidence="2">The sequence shown here is derived from an EMBL/GenBank/DDBJ whole genome shotgun (WGS) entry which is preliminary data.</text>
</comment>
<feature type="region of interest" description="Disordered" evidence="1">
    <location>
        <begin position="595"/>
        <end position="669"/>
    </location>
</feature>
<protein>
    <submittedName>
        <fullName evidence="2">Uncharacterized protein</fullName>
    </submittedName>
</protein>
<feature type="compositionally biased region" description="Low complexity" evidence="1">
    <location>
        <begin position="601"/>
        <end position="621"/>
    </location>
</feature>
<evidence type="ECO:0000313" key="3">
    <source>
        <dbReference type="Proteomes" id="UP000038009"/>
    </source>
</evidence>
<organism evidence="2 3">
    <name type="scientific">Leptomonas seymouri</name>
    <dbReference type="NCBI Taxonomy" id="5684"/>
    <lineage>
        <taxon>Eukaryota</taxon>
        <taxon>Discoba</taxon>
        <taxon>Euglenozoa</taxon>
        <taxon>Kinetoplastea</taxon>
        <taxon>Metakinetoplastina</taxon>
        <taxon>Trypanosomatida</taxon>
        <taxon>Trypanosomatidae</taxon>
        <taxon>Leishmaniinae</taxon>
        <taxon>Leptomonas</taxon>
    </lineage>
</organism>
<evidence type="ECO:0000313" key="2">
    <source>
        <dbReference type="EMBL" id="KPI85374.1"/>
    </source>
</evidence>
<keyword evidence="3" id="KW-1185">Reference proteome</keyword>
<gene>
    <name evidence="2" type="ORF">ABL78_5555</name>
</gene>
<dbReference type="OMA" id="CFRYGPR"/>
<dbReference type="EMBL" id="LJSK01000191">
    <property type="protein sequence ID" value="KPI85374.1"/>
    <property type="molecule type" value="Genomic_DNA"/>
</dbReference>
<feature type="compositionally biased region" description="Polar residues" evidence="1">
    <location>
        <begin position="645"/>
        <end position="663"/>
    </location>
</feature>
<feature type="region of interest" description="Disordered" evidence="1">
    <location>
        <begin position="749"/>
        <end position="771"/>
    </location>
</feature>